<evidence type="ECO:0000256" key="1">
    <source>
        <dbReference type="SAM" id="Phobius"/>
    </source>
</evidence>
<keyword evidence="3" id="KW-1185">Reference proteome</keyword>
<dbReference type="AlphaFoldDB" id="A0A9Q5JER8"/>
<dbReference type="Proteomes" id="UP000177273">
    <property type="component" value="Unassembled WGS sequence"/>
</dbReference>
<name>A0A9Q5JER8_9LACT</name>
<feature type="transmembrane region" description="Helical" evidence="1">
    <location>
        <begin position="236"/>
        <end position="257"/>
    </location>
</feature>
<organism evidence="2 3">
    <name type="scientific">Floricoccus penangensis</name>
    <dbReference type="NCBI Taxonomy" id="1859475"/>
    <lineage>
        <taxon>Bacteria</taxon>
        <taxon>Bacillati</taxon>
        <taxon>Bacillota</taxon>
        <taxon>Bacilli</taxon>
        <taxon>Lactobacillales</taxon>
        <taxon>Streptococcaceae</taxon>
        <taxon>Floricoccus</taxon>
    </lineage>
</organism>
<reference evidence="3" key="1">
    <citation type="submission" date="2016-09" db="EMBL/GenBank/DDBJ databases">
        <title>Draft genome sequence of a novel species of the family Streptococcaceae isolated from flowers.</title>
        <authorList>
            <person name="Chuah L.-O."/>
            <person name="Yap K.-P."/>
            <person name="Thong K.L."/>
            <person name="Liong M.T."/>
            <person name="Ahmad R."/>
            <person name="Rusul G."/>
        </authorList>
    </citation>
    <scope>NUCLEOTIDE SEQUENCE [LARGE SCALE GENOMIC DNA]</scope>
    <source>
        <strain evidence="3">HibF3</strain>
    </source>
</reference>
<dbReference type="RefSeq" id="WP_070788464.1">
    <property type="nucleotide sequence ID" value="NZ_MKIQ01000029.1"/>
</dbReference>
<evidence type="ECO:0000313" key="3">
    <source>
        <dbReference type="Proteomes" id="UP000177273"/>
    </source>
</evidence>
<dbReference type="EMBL" id="MKIQ01000029">
    <property type="protein sequence ID" value="OFI45994.1"/>
    <property type="molecule type" value="Genomic_DNA"/>
</dbReference>
<dbReference type="OrthoDB" id="2213473at2"/>
<evidence type="ECO:0000313" key="2">
    <source>
        <dbReference type="EMBL" id="OFI45994.1"/>
    </source>
</evidence>
<accession>A0A9Q5JER8</accession>
<protein>
    <submittedName>
        <fullName evidence="2">Uncharacterized protein</fullName>
    </submittedName>
</protein>
<sequence>MSAKIINLRQRGNSEGFVIEKEDQTGSWQTYFTVFHTEEGYKLVSQNSEYIVYRKKQILNKFEELIAQDTQNSSNKFIKKFEKFDTFMSKSYDSILYRSDNFFSYDSVGLGTKGYAYLIKKDYTPLSVAIVKPFKKNNNFKLTLCCTEEISEDDIESSLLIFMLSYISSSEIYDAGSFKLEWSATYSINMRKYLPKEFRQMLTNDMLPSKIESMIWYINGLIIMSFFLFIKPDVLIFGLTLSLLLIIAGKIRTYYYLKED</sequence>
<comment type="caution">
    <text evidence="2">The sequence shown here is derived from an EMBL/GenBank/DDBJ whole genome shotgun (WGS) entry which is preliminary data.</text>
</comment>
<keyword evidence="1" id="KW-0472">Membrane</keyword>
<feature type="transmembrane region" description="Helical" evidence="1">
    <location>
        <begin position="214"/>
        <end position="230"/>
    </location>
</feature>
<keyword evidence="1" id="KW-0812">Transmembrane</keyword>
<keyword evidence="1" id="KW-1133">Transmembrane helix</keyword>
<proteinExistence type="predicted"/>
<gene>
    <name evidence="2" type="ORF">BG262_05785</name>
</gene>